<dbReference type="EMBL" id="UYYF01004350">
    <property type="protein sequence ID" value="VDN02874.1"/>
    <property type="molecule type" value="Genomic_DNA"/>
</dbReference>
<gene>
    <name evidence="2" type="ORF">TCLT_LOCUS5609</name>
</gene>
<accession>A0A0N5CYT3</accession>
<dbReference type="WBParaSite" id="TCLT_0000562001-mRNA-1">
    <property type="protein sequence ID" value="TCLT_0000562001-mRNA-1"/>
    <property type="gene ID" value="TCLT_0000562001"/>
</dbReference>
<sequence>MAPRHLVQQIVLFWIPHFQLTRRLLRKILLKGRAYGTGHSILLRIETFNFFKLNKYEIHRQRFFNNGQQQQGSHSGSYSRPQSMSLSSRKSISGQQLRHSGTDQLQPVSPPSLVDSQLNRLSPKLTLLVCLKHIYWEYFPSGN</sequence>
<reference evidence="4" key="1">
    <citation type="submission" date="2017-02" db="UniProtKB">
        <authorList>
            <consortium name="WormBaseParasite"/>
        </authorList>
    </citation>
    <scope>IDENTIFICATION</scope>
</reference>
<name>A0A0N5CYT3_THECL</name>
<proteinExistence type="predicted"/>
<evidence type="ECO:0000313" key="4">
    <source>
        <dbReference type="WBParaSite" id="TCLT_0000562001-mRNA-1"/>
    </source>
</evidence>
<evidence type="ECO:0000313" key="2">
    <source>
        <dbReference type="EMBL" id="VDN02874.1"/>
    </source>
</evidence>
<reference evidence="2 3" key="2">
    <citation type="submission" date="2018-11" db="EMBL/GenBank/DDBJ databases">
        <authorList>
            <consortium name="Pathogen Informatics"/>
        </authorList>
    </citation>
    <scope>NUCLEOTIDE SEQUENCE [LARGE SCALE GENOMIC DNA]</scope>
</reference>
<keyword evidence="3" id="KW-1185">Reference proteome</keyword>
<feature type="compositionally biased region" description="Polar residues" evidence="1">
    <location>
        <begin position="76"/>
        <end position="107"/>
    </location>
</feature>
<protein>
    <submittedName>
        <fullName evidence="2 4">Uncharacterized protein</fullName>
    </submittedName>
</protein>
<dbReference type="AlphaFoldDB" id="A0A0N5CYT3"/>
<organism evidence="4">
    <name type="scientific">Thelazia callipaeda</name>
    <name type="common">Oriental eyeworm</name>
    <name type="synonym">Parasitic nematode</name>
    <dbReference type="NCBI Taxonomy" id="103827"/>
    <lineage>
        <taxon>Eukaryota</taxon>
        <taxon>Metazoa</taxon>
        <taxon>Ecdysozoa</taxon>
        <taxon>Nematoda</taxon>
        <taxon>Chromadorea</taxon>
        <taxon>Rhabditida</taxon>
        <taxon>Spirurina</taxon>
        <taxon>Spiruromorpha</taxon>
        <taxon>Thelazioidea</taxon>
        <taxon>Thelaziidae</taxon>
        <taxon>Thelazia</taxon>
    </lineage>
</organism>
<dbReference type="Proteomes" id="UP000276776">
    <property type="component" value="Unassembled WGS sequence"/>
</dbReference>
<evidence type="ECO:0000256" key="1">
    <source>
        <dbReference type="SAM" id="MobiDB-lite"/>
    </source>
</evidence>
<feature type="region of interest" description="Disordered" evidence="1">
    <location>
        <begin position="67"/>
        <end position="111"/>
    </location>
</feature>
<evidence type="ECO:0000313" key="3">
    <source>
        <dbReference type="Proteomes" id="UP000276776"/>
    </source>
</evidence>